<dbReference type="GO" id="GO:0050661">
    <property type="term" value="F:NADP binding"/>
    <property type="evidence" value="ECO:0007669"/>
    <property type="project" value="InterPro"/>
</dbReference>
<feature type="compositionally biased region" description="Pro residues" evidence="5">
    <location>
        <begin position="341"/>
        <end position="352"/>
    </location>
</feature>
<dbReference type="Gene3D" id="3.50.50.60">
    <property type="entry name" value="FAD/NAD(P)-binding domain"/>
    <property type="match status" value="2"/>
</dbReference>
<name>A0A8H5M5J3_9AGAR</name>
<dbReference type="GO" id="GO:0050660">
    <property type="term" value="F:flavin adenine dinucleotide binding"/>
    <property type="evidence" value="ECO:0007669"/>
    <property type="project" value="InterPro"/>
</dbReference>
<feature type="region of interest" description="Disordered" evidence="5">
    <location>
        <begin position="336"/>
        <end position="369"/>
    </location>
</feature>
<dbReference type="Pfam" id="PF00743">
    <property type="entry name" value="FMO-like"/>
    <property type="match status" value="1"/>
</dbReference>
<evidence type="ECO:0000256" key="4">
    <source>
        <dbReference type="ARBA" id="ARBA00023002"/>
    </source>
</evidence>
<organism evidence="6 7">
    <name type="scientific">Collybiopsis confluens</name>
    <dbReference type="NCBI Taxonomy" id="2823264"/>
    <lineage>
        <taxon>Eukaryota</taxon>
        <taxon>Fungi</taxon>
        <taxon>Dikarya</taxon>
        <taxon>Basidiomycota</taxon>
        <taxon>Agaricomycotina</taxon>
        <taxon>Agaricomycetes</taxon>
        <taxon>Agaricomycetidae</taxon>
        <taxon>Agaricales</taxon>
        <taxon>Marasmiineae</taxon>
        <taxon>Omphalotaceae</taxon>
        <taxon>Collybiopsis</taxon>
    </lineage>
</organism>
<comment type="similarity">
    <text evidence="1">Belongs to the FMO family.</text>
</comment>
<evidence type="ECO:0008006" key="8">
    <source>
        <dbReference type="Google" id="ProtNLM"/>
    </source>
</evidence>
<proteinExistence type="inferred from homology"/>
<dbReference type="InterPro" id="IPR050346">
    <property type="entry name" value="FMO-like"/>
</dbReference>
<evidence type="ECO:0000256" key="5">
    <source>
        <dbReference type="SAM" id="MobiDB-lite"/>
    </source>
</evidence>
<keyword evidence="3" id="KW-0274">FAD</keyword>
<evidence type="ECO:0000256" key="3">
    <source>
        <dbReference type="ARBA" id="ARBA00022827"/>
    </source>
</evidence>
<evidence type="ECO:0000313" key="6">
    <source>
        <dbReference type="EMBL" id="KAF5381532.1"/>
    </source>
</evidence>
<feature type="compositionally biased region" description="Basic and acidic residues" evidence="5">
    <location>
        <begin position="458"/>
        <end position="473"/>
    </location>
</feature>
<dbReference type="InterPro" id="IPR020946">
    <property type="entry name" value="Flavin_mOase-like"/>
</dbReference>
<evidence type="ECO:0000256" key="1">
    <source>
        <dbReference type="ARBA" id="ARBA00009183"/>
    </source>
</evidence>
<dbReference type="EMBL" id="JAACJN010000057">
    <property type="protein sequence ID" value="KAF5381532.1"/>
    <property type="molecule type" value="Genomic_DNA"/>
</dbReference>
<dbReference type="PANTHER" id="PTHR23023">
    <property type="entry name" value="DIMETHYLANILINE MONOOXYGENASE"/>
    <property type="match status" value="1"/>
</dbReference>
<dbReference type="AlphaFoldDB" id="A0A8H5M5J3"/>
<keyword evidence="2" id="KW-0285">Flavoprotein</keyword>
<gene>
    <name evidence="6" type="ORF">D9757_008144</name>
</gene>
<accession>A0A8H5M5J3</accession>
<keyword evidence="4" id="KW-0560">Oxidoreductase</keyword>
<dbReference type="OrthoDB" id="66881at2759"/>
<keyword evidence="7" id="KW-1185">Reference proteome</keyword>
<feature type="region of interest" description="Disordered" evidence="5">
    <location>
        <begin position="458"/>
        <end position="485"/>
    </location>
</feature>
<dbReference type="SUPFAM" id="SSF51905">
    <property type="entry name" value="FAD/NAD(P)-binding domain"/>
    <property type="match status" value="1"/>
</dbReference>
<evidence type="ECO:0000256" key="2">
    <source>
        <dbReference type="ARBA" id="ARBA00022630"/>
    </source>
</evidence>
<dbReference type="InterPro" id="IPR036188">
    <property type="entry name" value="FAD/NAD-bd_sf"/>
</dbReference>
<protein>
    <recommendedName>
        <fullName evidence="8">FAD/NAD(P)-binding domain-containing protein</fullName>
    </recommendedName>
</protein>
<evidence type="ECO:0000313" key="7">
    <source>
        <dbReference type="Proteomes" id="UP000518752"/>
    </source>
</evidence>
<sequence length="574" mass="63929">MADDSSIIRPKNVLVIGGGSAGLVTLRNLVERGQFQRVELVERRDDVGGVWYQNEPLIASENGTLINKPQWPSPAYPGLVGNVLPRFLSFSEFPFPPTPDHPHQPFPTLIETYEYLRNFAKPYLSGGLVRLNSEVLRVEELPLNKGWKIRIRDWSACETNEGIPLDSEEIWDAVVVCAGYYDKPNWPNTEGLDAVRKRGLALHSKWWNGPDGYEGKRAIVIGNANSSNDIATQLAPVARAPVYRSMRRPTPTWFPHLPDARVENVGPVARYILQPPREAVDGAVNEKVTVVLQNGTEIKDVDVVILGTGYCPHPEFVHVLPIEVDDANDVMGAKVSIPIQTPSPPQTPPRHPSSPSRAYSDHPKSPTSTAVSIMSYTNPVLPHTRRIPFLYQHILYSYNPSLAFIGTILAITPFIVSDVASTWLALAWSGQVGYPQEVEKRLQFDRERVKEVERLVEAENRRNSREGEEDRTRTGMGIDDGQKSNGMVLPEVDSQSSRADPSSFITYCFLGSGGDEGAQGGEAGYANTLRKDVVGARKDLDGVLPVWDAEMMKARWDMFPTKYEALEWARMHCV</sequence>
<comment type="caution">
    <text evidence="6">The sequence shown here is derived from an EMBL/GenBank/DDBJ whole genome shotgun (WGS) entry which is preliminary data.</text>
</comment>
<reference evidence="6 7" key="1">
    <citation type="journal article" date="2020" name="ISME J.">
        <title>Uncovering the hidden diversity of litter-decomposition mechanisms in mushroom-forming fungi.</title>
        <authorList>
            <person name="Floudas D."/>
            <person name="Bentzer J."/>
            <person name="Ahren D."/>
            <person name="Johansson T."/>
            <person name="Persson P."/>
            <person name="Tunlid A."/>
        </authorList>
    </citation>
    <scope>NUCLEOTIDE SEQUENCE [LARGE SCALE GENOMIC DNA]</scope>
    <source>
        <strain evidence="6 7">CBS 406.79</strain>
    </source>
</reference>
<dbReference type="Proteomes" id="UP000518752">
    <property type="component" value="Unassembled WGS sequence"/>
</dbReference>
<dbReference type="GO" id="GO:0004499">
    <property type="term" value="F:N,N-dimethylaniline monooxygenase activity"/>
    <property type="evidence" value="ECO:0007669"/>
    <property type="project" value="InterPro"/>
</dbReference>